<protein>
    <submittedName>
        <fullName evidence="1">Plasmid maintenance system killer</fullName>
    </submittedName>
</protein>
<reference evidence="1 2" key="1">
    <citation type="submission" date="2020-02" db="EMBL/GenBank/DDBJ databases">
        <authorList>
            <person name="Zhang X.-Y."/>
        </authorList>
    </citation>
    <scope>NUCLEOTIDE SEQUENCE [LARGE SCALE GENOMIC DNA]</scope>
    <source>
        <strain evidence="1 2">C33</strain>
    </source>
</reference>
<dbReference type="Gene3D" id="3.30.2310.20">
    <property type="entry name" value="RelE-like"/>
    <property type="match status" value="1"/>
</dbReference>
<evidence type="ECO:0000313" key="1">
    <source>
        <dbReference type="EMBL" id="NDY95459.1"/>
    </source>
</evidence>
<proteinExistence type="predicted"/>
<dbReference type="Pfam" id="PF05015">
    <property type="entry name" value="HigB-like_toxin"/>
    <property type="match status" value="1"/>
</dbReference>
<dbReference type="PANTHER" id="PTHR40266">
    <property type="entry name" value="TOXIN HIGB-1"/>
    <property type="match status" value="1"/>
</dbReference>
<evidence type="ECO:0000313" key="2">
    <source>
        <dbReference type="Proteomes" id="UP000484885"/>
    </source>
</evidence>
<dbReference type="PANTHER" id="PTHR40266:SF2">
    <property type="entry name" value="TOXIN HIGB-1"/>
    <property type="match status" value="1"/>
</dbReference>
<gene>
    <name evidence="1" type="ORF">G3I74_06945</name>
</gene>
<dbReference type="SUPFAM" id="SSF143011">
    <property type="entry name" value="RelE-like"/>
    <property type="match status" value="1"/>
</dbReference>
<keyword evidence="2" id="KW-1185">Reference proteome</keyword>
<dbReference type="InterPro" id="IPR007711">
    <property type="entry name" value="HigB-1"/>
</dbReference>
<sequence length="91" mass="10476">MIRSFRHKGLRQLFETGRSPKVAPDMQARCLRLLDVLNGAAAPDDMNLPGFHFHKLHGKPERYSVRLTGNWRLTFGWSDGDALDLNLEDYH</sequence>
<organism evidence="1 2">
    <name type="scientific">Wenzhouxiangella limi</name>
    <dbReference type="NCBI Taxonomy" id="2707351"/>
    <lineage>
        <taxon>Bacteria</taxon>
        <taxon>Pseudomonadati</taxon>
        <taxon>Pseudomonadota</taxon>
        <taxon>Gammaproteobacteria</taxon>
        <taxon>Chromatiales</taxon>
        <taxon>Wenzhouxiangellaceae</taxon>
        <taxon>Wenzhouxiangella</taxon>
    </lineage>
</organism>
<accession>A0A845VDX4</accession>
<dbReference type="RefSeq" id="WP_164210841.1">
    <property type="nucleotide sequence ID" value="NZ_JAAGSC010000039.1"/>
</dbReference>
<dbReference type="Proteomes" id="UP000484885">
    <property type="component" value="Unassembled WGS sequence"/>
</dbReference>
<comment type="caution">
    <text evidence="1">The sequence shown here is derived from an EMBL/GenBank/DDBJ whole genome shotgun (WGS) entry which is preliminary data.</text>
</comment>
<dbReference type="AlphaFoldDB" id="A0A845VDX4"/>
<dbReference type="InterPro" id="IPR035093">
    <property type="entry name" value="RelE/ParE_toxin_dom_sf"/>
</dbReference>
<name>A0A845VDX4_9GAMM</name>
<dbReference type="EMBL" id="JAAGSC010000039">
    <property type="protein sequence ID" value="NDY95459.1"/>
    <property type="molecule type" value="Genomic_DNA"/>
</dbReference>